<dbReference type="FunFam" id="3.40.50.720:FF:000261">
    <property type="entry name" value="NADPH-dependent 1-acyldihydroxyacetone phosphate reductase"/>
    <property type="match status" value="1"/>
</dbReference>
<accession>A0A139IAN8</accession>
<protein>
    <recommendedName>
        <fullName evidence="8">NAD(P)-binding protein</fullName>
    </recommendedName>
</protein>
<evidence type="ECO:0008006" key="8">
    <source>
        <dbReference type="Google" id="ProtNLM"/>
    </source>
</evidence>
<dbReference type="GO" id="GO:0005811">
    <property type="term" value="C:lipid droplet"/>
    <property type="evidence" value="ECO:0007669"/>
    <property type="project" value="TreeGrafter"/>
</dbReference>
<dbReference type="PANTHER" id="PTHR44169:SF15">
    <property type="entry name" value="CHAIN DEHYDROGENASE_REDUCTASE (AYR1), PUTATIVE (AFU_ORTHOLOGUE AFUA_4G04530)-RELATED"/>
    <property type="match status" value="1"/>
</dbReference>
<dbReference type="GO" id="GO:0019433">
    <property type="term" value="P:triglyceride catabolic process"/>
    <property type="evidence" value="ECO:0007669"/>
    <property type="project" value="TreeGrafter"/>
</dbReference>
<gene>
    <name evidence="6" type="ORF">AC579_6977</name>
</gene>
<dbReference type="Proteomes" id="UP000073492">
    <property type="component" value="Unassembled WGS sequence"/>
</dbReference>
<dbReference type="InterPro" id="IPR020904">
    <property type="entry name" value="Sc_DH/Rdtase_CS"/>
</dbReference>
<keyword evidence="5" id="KW-0812">Transmembrane</keyword>
<dbReference type="AlphaFoldDB" id="A0A139IAN8"/>
<comment type="similarity">
    <text evidence="1 4">Belongs to the short-chain dehydrogenases/reductases (SDR) family.</text>
</comment>
<feature type="transmembrane region" description="Helical" evidence="5">
    <location>
        <begin position="297"/>
        <end position="315"/>
    </location>
</feature>
<keyword evidence="5" id="KW-1133">Transmembrane helix</keyword>
<dbReference type="STRING" id="113226.A0A139IAN8"/>
<dbReference type="GO" id="GO:0005783">
    <property type="term" value="C:endoplasmic reticulum"/>
    <property type="evidence" value="ECO:0007669"/>
    <property type="project" value="TreeGrafter"/>
</dbReference>
<dbReference type="OrthoDB" id="2102561at2759"/>
<dbReference type="GO" id="GO:0004806">
    <property type="term" value="F:triacylglycerol lipase activity"/>
    <property type="evidence" value="ECO:0007669"/>
    <property type="project" value="TreeGrafter"/>
</dbReference>
<dbReference type="InterPro" id="IPR002347">
    <property type="entry name" value="SDR_fam"/>
</dbReference>
<dbReference type="PRINTS" id="PR00081">
    <property type="entry name" value="GDHRDH"/>
</dbReference>
<dbReference type="InterPro" id="IPR036291">
    <property type="entry name" value="NAD(P)-bd_dom_sf"/>
</dbReference>
<evidence type="ECO:0000313" key="7">
    <source>
        <dbReference type="Proteomes" id="UP000073492"/>
    </source>
</evidence>
<proteinExistence type="inferred from homology"/>
<evidence type="ECO:0000256" key="4">
    <source>
        <dbReference type="RuleBase" id="RU000363"/>
    </source>
</evidence>
<dbReference type="GO" id="GO:0000140">
    <property type="term" value="F:acylglycerone-phosphate reductase (NADP+) activity"/>
    <property type="evidence" value="ECO:0007669"/>
    <property type="project" value="TreeGrafter"/>
</dbReference>
<dbReference type="SUPFAM" id="SSF51735">
    <property type="entry name" value="NAD(P)-binding Rossmann-fold domains"/>
    <property type="match status" value="1"/>
</dbReference>
<dbReference type="EMBL" id="LFZO01000185">
    <property type="protein sequence ID" value="KXT11716.1"/>
    <property type="molecule type" value="Genomic_DNA"/>
</dbReference>
<sequence length="333" mass="37020">MAIDQQTYLSAPPSSANQQLRTALFPVPSLGASLNKQHSTSSSFQDQQITMTDSRKAVLITGCSPGGIGHSLALEFHRQNFRVFATARKTSSITDLESQGIETFSLEATSESSIQALASEISSRTAAKLDYLVNNAGRNYTVPATDIEMSEVRETFETNLFAVMRLCQIFTPMLIASKGTIVQIGSLAAILPYVFGSVYNASKAALHAYSETMRVELAPFDVKVVTVVTGGVKSNIARTKRTLPENSIYLPIRDMYEERLVHSQSNGVPNEEYAKRVVEQLLKSPGKDRIWEGGKSWLVWFVYTFLPRWVMGAAMTRMFQLWRLKGSWQKKVN</sequence>
<dbReference type="Gene3D" id="3.40.50.720">
    <property type="entry name" value="NAD(P)-binding Rossmann-like Domain"/>
    <property type="match status" value="1"/>
</dbReference>
<dbReference type="PANTHER" id="PTHR44169">
    <property type="entry name" value="NADPH-DEPENDENT 1-ACYLDIHYDROXYACETONE PHOSPHATE REDUCTASE"/>
    <property type="match status" value="1"/>
</dbReference>
<dbReference type="PROSITE" id="PS00061">
    <property type="entry name" value="ADH_SHORT"/>
    <property type="match status" value="1"/>
</dbReference>
<evidence type="ECO:0000256" key="5">
    <source>
        <dbReference type="SAM" id="Phobius"/>
    </source>
</evidence>
<name>A0A139IAN8_9PEZI</name>
<dbReference type="GO" id="GO:0006654">
    <property type="term" value="P:phosphatidic acid biosynthetic process"/>
    <property type="evidence" value="ECO:0007669"/>
    <property type="project" value="TreeGrafter"/>
</dbReference>
<evidence type="ECO:0000313" key="6">
    <source>
        <dbReference type="EMBL" id="KXT11716.1"/>
    </source>
</evidence>
<evidence type="ECO:0000256" key="2">
    <source>
        <dbReference type="ARBA" id="ARBA00022857"/>
    </source>
</evidence>
<dbReference type="Pfam" id="PF00106">
    <property type="entry name" value="adh_short"/>
    <property type="match status" value="1"/>
</dbReference>
<evidence type="ECO:0000256" key="3">
    <source>
        <dbReference type="ARBA" id="ARBA00023002"/>
    </source>
</evidence>
<keyword evidence="5" id="KW-0472">Membrane</keyword>
<dbReference type="PRINTS" id="PR00080">
    <property type="entry name" value="SDRFAMILY"/>
</dbReference>
<keyword evidence="2" id="KW-0521">NADP</keyword>
<keyword evidence="3" id="KW-0560">Oxidoreductase</keyword>
<keyword evidence="7" id="KW-1185">Reference proteome</keyword>
<reference evidence="6 7" key="1">
    <citation type="submission" date="2015-07" db="EMBL/GenBank/DDBJ databases">
        <title>Comparative genomics of the Sigatoka disease complex on banana suggests a link between parallel evolutionary changes in Pseudocercospora fijiensis and Pseudocercospora eumusae and increased virulence on the banana host.</title>
        <authorList>
            <person name="Chang T.-C."/>
            <person name="Salvucci A."/>
            <person name="Crous P.W."/>
            <person name="Stergiopoulos I."/>
        </authorList>
    </citation>
    <scope>NUCLEOTIDE SEQUENCE [LARGE SCALE GENOMIC DNA]</scope>
    <source>
        <strain evidence="6 7">CBS 116634</strain>
    </source>
</reference>
<comment type="caution">
    <text evidence="6">The sequence shown here is derived from an EMBL/GenBank/DDBJ whole genome shotgun (WGS) entry which is preliminary data.</text>
</comment>
<organism evidence="6 7">
    <name type="scientific">Pseudocercospora musae</name>
    <dbReference type="NCBI Taxonomy" id="113226"/>
    <lineage>
        <taxon>Eukaryota</taxon>
        <taxon>Fungi</taxon>
        <taxon>Dikarya</taxon>
        <taxon>Ascomycota</taxon>
        <taxon>Pezizomycotina</taxon>
        <taxon>Dothideomycetes</taxon>
        <taxon>Dothideomycetidae</taxon>
        <taxon>Mycosphaerellales</taxon>
        <taxon>Mycosphaerellaceae</taxon>
        <taxon>Pseudocercospora</taxon>
    </lineage>
</organism>
<evidence type="ECO:0000256" key="1">
    <source>
        <dbReference type="ARBA" id="ARBA00006484"/>
    </source>
</evidence>